<name>A0A1G1XJL4_9BACT</name>
<dbReference type="InterPro" id="IPR042003">
    <property type="entry name" value="Sortase_E"/>
</dbReference>
<keyword evidence="2" id="KW-0812">Transmembrane</keyword>
<keyword evidence="2" id="KW-0472">Membrane</keyword>
<dbReference type="Proteomes" id="UP000178570">
    <property type="component" value="Unassembled WGS sequence"/>
</dbReference>
<sequence>MKVFSSFDFELFLKYFFGYLLLFLPVAVLVIDGRALLAEAAWQLKDKFESFELPRLDQNATTSGNFQQVTASSSVTQLPTGNTIALGSYVYIPKIKVKAEVVFPDTNNSKDLLRWLEKGVIHYPDSAGFGDQETGSGVSILLGHSSAYPWYRGNYGSVFALLEKLQAGDEVIVVSEGKKYLYRVSGLKVVVPKDFKVENPDGKSHLWLMSCWPVRTNKLRIVVATDLIKIESL</sequence>
<organism evidence="3 4">
    <name type="scientific">Candidatus Brennerbacteria bacterium RIFOXYD1_FULL_41_16</name>
    <dbReference type="NCBI Taxonomy" id="1797529"/>
    <lineage>
        <taxon>Bacteria</taxon>
        <taxon>Candidatus Brenneribacteriota</taxon>
    </lineage>
</organism>
<dbReference type="AlphaFoldDB" id="A0A1G1XJL4"/>
<dbReference type="CDD" id="cd05830">
    <property type="entry name" value="Sortase_E"/>
    <property type="match status" value="1"/>
</dbReference>
<keyword evidence="2" id="KW-1133">Transmembrane helix</keyword>
<dbReference type="InterPro" id="IPR023365">
    <property type="entry name" value="Sortase_dom-sf"/>
</dbReference>
<evidence type="ECO:0000256" key="2">
    <source>
        <dbReference type="SAM" id="Phobius"/>
    </source>
</evidence>
<comment type="caution">
    <text evidence="3">The sequence shown here is derived from an EMBL/GenBank/DDBJ whole genome shotgun (WGS) entry which is preliminary data.</text>
</comment>
<feature type="transmembrane region" description="Helical" evidence="2">
    <location>
        <begin position="12"/>
        <end position="31"/>
    </location>
</feature>
<dbReference type="STRING" id="1797529.A2570_01565"/>
<evidence type="ECO:0008006" key="5">
    <source>
        <dbReference type="Google" id="ProtNLM"/>
    </source>
</evidence>
<evidence type="ECO:0000256" key="1">
    <source>
        <dbReference type="ARBA" id="ARBA00022801"/>
    </source>
</evidence>
<dbReference type="GO" id="GO:0016787">
    <property type="term" value="F:hydrolase activity"/>
    <property type="evidence" value="ECO:0007669"/>
    <property type="project" value="UniProtKB-KW"/>
</dbReference>
<evidence type="ECO:0000313" key="3">
    <source>
        <dbReference type="EMBL" id="OGY40074.1"/>
    </source>
</evidence>
<gene>
    <name evidence="3" type="ORF">A2570_01565</name>
</gene>
<dbReference type="InterPro" id="IPR005754">
    <property type="entry name" value="Sortase"/>
</dbReference>
<dbReference type="EMBL" id="MHHY01000011">
    <property type="protein sequence ID" value="OGY40074.1"/>
    <property type="molecule type" value="Genomic_DNA"/>
</dbReference>
<dbReference type="Pfam" id="PF04203">
    <property type="entry name" value="Sortase"/>
    <property type="match status" value="1"/>
</dbReference>
<reference evidence="3 4" key="1">
    <citation type="journal article" date="2016" name="Nat. Commun.">
        <title>Thousands of microbial genomes shed light on interconnected biogeochemical processes in an aquifer system.</title>
        <authorList>
            <person name="Anantharaman K."/>
            <person name="Brown C.T."/>
            <person name="Hug L.A."/>
            <person name="Sharon I."/>
            <person name="Castelle C.J."/>
            <person name="Probst A.J."/>
            <person name="Thomas B.C."/>
            <person name="Singh A."/>
            <person name="Wilkins M.J."/>
            <person name="Karaoz U."/>
            <person name="Brodie E.L."/>
            <person name="Williams K.H."/>
            <person name="Hubbard S.S."/>
            <person name="Banfield J.F."/>
        </authorList>
    </citation>
    <scope>NUCLEOTIDE SEQUENCE [LARGE SCALE GENOMIC DNA]</scope>
</reference>
<dbReference type="Gene3D" id="2.40.260.10">
    <property type="entry name" value="Sortase"/>
    <property type="match status" value="1"/>
</dbReference>
<proteinExistence type="predicted"/>
<accession>A0A1G1XJL4</accession>
<evidence type="ECO:0000313" key="4">
    <source>
        <dbReference type="Proteomes" id="UP000178570"/>
    </source>
</evidence>
<protein>
    <recommendedName>
        <fullName evidence="5">Sortase</fullName>
    </recommendedName>
</protein>
<keyword evidence="1" id="KW-0378">Hydrolase</keyword>
<dbReference type="SUPFAM" id="SSF63817">
    <property type="entry name" value="Sortase"/>
    <property type="match status" value="1"/>
</dbReference>